<dbReference type="InParanoid" id="C5L6B0"/>
<dbReference type="GeneID" id="9042686"/>
<evidence type="ECO:0000256" key="1">
    <source>
        <dbReference type="SAM" id="MobiDB-lite"/>
    </source>
</evidence>
<feature type="compositionally biased region" description="Polar residues" evidence="1">
    <location>
        <begin position="65"/>
        <end position="74"/>
    </location>
</feature>
<proteinExistence type="predicted"/>
<feature type="region of interest" description="Disordered" evidence="1">
    <location>
        <begin position="63"/>
        <end position="87"/>
    </location>
</feature>
<sequence length="87" mass="9341">MAEDGGGAYGDGNERIHYGASLLEGRSNPHSIGGTEVWGCVQMYKRATPVIRSNRVIGGQIAAKTASQSTQRDTLPSKRQKIIWPGV</sequence>
<dbReference type="EMBL" id="GG679756">
    <property type="protein sequence ID" value="EER07737.1"/>
    <property type="molecule type" value="Genomic_DNA"/>
</dbReference>
<dbReference type="AlphaFoldDB" id="C5L6B0"/>
<dbReference type="Proteomes" id="UP000007800">
    <property type="component" value="Unassembled WGS sequence"/>
</dbReference>
<evidence type="ECO:0000313" key="3">
    <source>
        <dbReference type="Proteomes" id="UP000007800"/>
    </source>
</evidence>
<protein>
    <submittedName>
        <fullName evidence="2">Uncharacterized protein</fullName>
    </submittedName>
</protein>
<name>C5L6B0_PERM5</name>
<organism evidence="3">
    <name type="scientific">Perkinsus marinus (strain ATCC 50983 / TXsc)</name>
    <dbReference type="NCBI Taxonomy" id="423536"/>
    <lineage>
        <taxon>Eukaryota</taxon>
        <taxon>Sar</taxon>
        <taxon>Alveolata</taxon>
        <taxon>Perkinsozoa</taxon>
        <taxon>Perkinsea</taxon>
        <taxon>Perkinsida</taxon>
        <taxon>Perkinsidae</taxon>
        <taxon>Perkinsus</taxon>
    </lineage>
</organism>
<accession>C5L6B0</accession>
<gene>
    <name evidence="2" type="ORF">Pmar_PMAR029026</name>
</gene>
<keyword evidence="3" id="KW-1185">Reference proteome</keyword>
<dbReference type="RefSeq" id="XP_002775921.1">
    <property type="nucleotide sequence ID" value="XM_002775875.1"/>
</dbReference>
<evidence type="ECO:0000313" key="2">
    <source>
        <dbReference type="EMBL" id="EER07737.1"/>
    </source>
</evidence>
<reference evidence="2 3" key="1">
    <citation type="submission" date="2008-07" db="EMBL/GenBank/DDBJ databases">
        <authorList>
            <person name="El-Sayed N."/>
            <person name="Caler E."/>
            <person name="Inman J."/>
            <person name="Amedeo P."/>
            <person name="Hass B."/>
            <person name="Wortman J."/>
        </authorList>
    </citation>
    <scope>NUCLEOTIDE SEQUENCE [LARGE SCALE GENOMIC DNA]</scope>
    <source>
        <strain evidence="3">ATCC 50983 / TXsc</strain>
    </source>
</reference>